<gene>
    <name evidence="4" type="ORF">LDX50_27465</name>
</gene>
<dbReference type="Pfam" id="PF16655">
    <property type="entry name" value="PhoD_N"/>
    <property type="match status" value="1"/>
</dbReference>
<dbReference type="RefSeq" id="WP_225699498.1">
    <property type="nucleotide sequence ID" value="NZ_JAIXNE010000006.1"/>
</dbReference>
<dbReference type="Gene3D" id="3.60.21.70">
    <property type="entry name" value="PhoD-like phosphatase"/>
    <property type="match status" value="1"/>
</dbReference>
<dbReference type="PROSITE" id="PS51257">
    <property type="entry name" value="PROKAR_LIPOPROTEIN"/>
    <property type="match status" value="1"/>
</dbReference>
<dbReference type="PANTHER" id="PTHR43606">
    <property type="entry name" value="PHOSPHATASE, PUTATIVE (AFU_ORTHOLOGUE AFUA_6G08710)-RELATED"/>
    <property type="match status" value="1"/>
</dbReference>
<feature type="domain" description="PhoD-like phosphatase metallophosphatase" evidence="2">
    <location>
        <begin position="134"/>
        <end position="475"/>
    </location>
</feature>
<evidence type="ECO:0000259" key="3">
    <source>
        <dbReference type="Pfam" id="PF16655"/>
    </source>
</evidence>
<reference evidence="4" key="1">
    <citation type="submission" date="2021-09" db="EMBL/GenBank/DDBJ databases">
        <title>Fulvivirga sp. isolated from coastal sediment.</title>
        <authorList>
            <person name="Yu H."/>
        </authorList>
    </citation>
    <scope>NUCLEOTIDE SEQUENCE</scope>
    <source>
        <strain evidence="4">1062</strain>
    </source>
</reference>
<evidence type="ECO:0000259" key="2">
    <source>
        <dbReference type="Pfam" id="PF09423"/>
    </source>
</evidence>
<organism evidence="4 5">
    <name type="scientific">Fulvivirga sedimenti</name>
    <dbReference type="NCBI Taxonomy" id="2879465"/>
    <lineage>
        <taxon>Bacteria</taxon>
        <taxon>Pseudomonadati</taxon>
        <taxon>Bacteroidota</taxon>
        <taxon>Cytophagia</taxon>
        <taxon>Cytophagales</taxon>
        <taxon>Fulvivirgaceae</taxon>
        <taxon>Fulvivirga</taxon>
    </lineage>
</organism>
<evidence type="ECO:0000256" key="1">
    <source>
        <dbReference type="SAM" id="SignalP"/>
    </source>
</evidence>
<feature type="signal peptide" evidence="1">
    <location>
        <begin position="1"/>
        <end position="21"/>
    </location>
</feature>
<dbReference type="Gene3D" id="2.60.40.380">
    <property type="entry name" value="Purple acid phosphatase-like, N-terminal"/>
    <property type="match status" value="1"/>
</dbReference>
<dbReference type="InterPro" id="IPR038607">
    <property type="entry name" value="PhoD-like_sf"/>
</dbReference>
<protein>
    <submittedName>
        <fullName evidence="4">Alkaline phosphatase D family protein</fullName>
    </submittedName>
</protein>
<dbReference type="Proteomes" id="UP001139409">
    <property type="component" value="Unassembled WGS sequence"/>
</dbReference>
<feature type="domain" description="Phospholipase D N-terminal" evidence="3">
    <location>
        <begin position="34"/>
        <end position="123"/>
    </location>
</feature>
<keyword evidence="5" id="KW-1185">Reference proteome</keyword>
<evidence type="ECO:0000313" key="5">
    <source>
        <dbReference type="Proteomes" id="UP001139409"/>
    </source>
</evidence>
<dbReference type="CDD" id="cd07389">
    <property type="entry name" value="MPP_PhoD"/>
    <property type="match status" value="1"/>
</dbReference>
<accession>A0A9X1HUQ4</accession>
<comment type="caution">
    <text evidence="4">The sequence shown here is derived from an EMBL/GenBank/DDBJ whole genome shotgun (WGS) entry which is preliminary data.</text>
</comment>
<dbReference type="AlphaFoldDB" id="A0A9X1HUQ4"/>
<dbReference type="EMBL" id="JAIXNE010000006">
    <property type="protein sequence ID" value="MCA6078643.1"/>
    <property type="molecule type" value="Genomic_DNA"/>
</dbReference>
<dbReference type="Pfam" id="PF09423">
    <property type="entry name" value="PhoD"/>
    <property type="match status" value="1"/>
</dbReference>
<keyword evidence="1" id="KW-0732">Signal</keyword>
<name>A0A9X1HUQ4_9BACT</name>
<dbReference type="InterPro" id="IPR052900">
    <property type="entry name" value="Phospholipid_Metab_Enz"/>
</dbReference>
<sequence>MKRFPFYTLLLLLLVACKSTIPDLSYEPGDIFMHGVASGDPLADRVIIWTRITIPHADSSVAVQWEMARDAEFRIPVQQGNFNTTAERDFTVKVDVGELRPGGEYYYRFKAYGVYSPVGRTRTAPAGSVDSLRFAVVSCSNYEWGYFNAYSHIAKQPDLAAVIHLGDYIYEYGPGVYGDTTIGRIHEPPYEIITLADYRMRYGQYRRDPDLQEVHKNHPFISIWDDHEIANNAYMDGAQNHQPEEGDFQVRRNVAKQVYYEWMPVREGGPLYRKFDFGPLATLIMLDERLAGRTAPVPGPDDSGFSSKERSMLGEEQFQWLTSQLVRTRSTWKIIGNQVIFSRLNTGRENLNLNMDAWDGYPYEQARLAEMFSINQFDNLIMVTGDTHSSWVFESTLDPFGAYNAKTGEGALAIELGTTSINSANSNESNPDSLVMIHERLLLSEEVNPHLKYVNLRDHGYLLLSLSPTAARADFYFVKSLRQRNVEAGIEARFWVPAGEYHILKSPPQD</sequence>
<dbReference type="InterPro" id="IPR032093">
    <property type="entry name" value="PhoD_N"/>
</dbReference>
<proteinExistence type="predicted"/>
<dbReference type="InterPro" id="IPR018946">
    <property type="entry name" value="PhoD-like_MPP"/>
</dbReference>
<feature type="chain" id="PRO_5040959935" evidence="1">
    <location>
        <begin position="22"/>
        <end position="510"/>
    </location>
</feature>
<dbReference type="InterPro" id="IPR029052">
    <property type="entry name" value="Metallo-depent_PP-like"/>
</dbReference>
<dbReference type="PANTHER" id="PTHR43606:SF7">
    <property type="entry name" value="PHOSPHATASE, PUTATIVE (AFU_ORTHOLOGUE AFUA_6G08710)-RELATED"/>
    <property type="match status" value="1"/>
</dbReference>
<evidence type="ECO:0000313" key="4">
    <source>
        <dbReference type="EMBL" id="MCA6078643.1"/>
    </source>
</evidence>
<dbReference type="SUPFAM" id="SSF56300">
    <property type="entry name" value="Metallo-dependent phosphatases"/>
    <property type="match status" value="1"/>
</dbReference>